<keyword evidence="4" id="KW-1185">Reference proteome</keyword>
<feature type="compositionally biased region" description="Polar residues" evidence="2">
    <location>
        <begin position="1088"/>
        <end position="1101"/>
    </location>
</feature>
<protein>
    <submittedName>
        <fullName evidence="3">Uncharacterized protein</fullName>
    </submittedName>
</protein>
<evidence type="ECO:0000256" key="2">
    <source>
        <dbReference type="SAM" id="MobiDB-lite"/>
    </source>
</evidence>
<feature type="region of interest" description="Disordered" evidence="2">
    <location>
        <begin position="1088"/>
        <end position="1107"/>
    </location>
</feature>
<dbReference type="AlphaFoldDB" id="A0A9P8S2Q7"/>
<keyword evidence="1" id="KW-0175">Coiled coil</keyword>
<dbReference type="KEGG" id="ssao:94295183"/>
<dbReference type="GeneID" id="94295183"/>
<accession>A0A9P8S2Q7</accession>
<feature type="coiled-coil region" evidence="1">
    <location>
        <begin position="382"/>
        <end position="409"/>
    </location>
</feature>
<gene>
    <name evidence="3" type="ORF">SS50377_21160</name>
</gene>
<dbReference type="SUPFAM" id="SSF48371">
    <property type="entry name" value="ARM repeat"/>
    <property type="match status" value="1"/>
</dbReference>
<organism evidence="3 4">
    <name type="scientific">Spironucleus salmonicida</name>
    <dbReference type="NCBI Taxonomy" id="348837"/>
    <lineage>
        <taxon>Eukaryota</taxon>
        <taxon>Metamonada</taxon>
        <taxon>Diplomonadida</taxon>
        <taxon>Hexamitidae</taxon>
        <taxon>Hexamitinae</taxon>
        <taxon>Spironucleus</taxon>
    </lineage>
</organism>
<evidence type="ECO:0000313" key="3">
    <source>
        <dbReference type="EMBL" id="KAH0577806.1"/>
    </source>
</evidence>
<evidence type="ECO:0000313" key="4">
    <source>
        <dbReference type="Proteomes" id="UP000018208"/>
    </source>
</evidence>
<sequence length="1250" mass="143990">MTDVTLTLSISPVFGEKQLQIIAIYRFIQPILLQSTSIPIMSKFTNFHQIYINSAQLPLNQIFKSEVTSQSRQNSVFELQNEEFTKNAMRAKFGDYQIQLHHPIQLESITLVFTTSNSSDIYFNSNYARRLTGDISNIIPVPSFLLSTNIQVFVKSKIEKFNIVSTQQPCLLNDWFFAIGDILGVYFKHIKIWMPTAFKLFEPTDYAQLFTEFSQYLNLKKELNILVDSQITEIHSFQSWAVVPLINTEKMTTRKTLELYQICAEAISRVSFNLSTNSLINKRSCFILQELSKIKLDQQYLSQSEISWDFVQTQTSFSVFCNASMPQLWSSAIFEQREVTADMVDQMLKLGFRQRPKTVQNVKWSSLNLNVFNNIPKVFLRDEALTQMNQEKKLDIDRLQRQKDFNDNQSEISIETNTIINKIGQQPIFDDWVAEDYLFQDQSYPYQDDGFGLKMLRLRAKIIALTIFNNTEDTDSILCEYYQNGEFTLQAFLQTLDELQNSQLCSTQAVGAGPDVSHDQHHQFQNVQAAKTHTQQKTQQLTGIIGQLGYCLQAPRVIIQEVTDQSGGNKKTQFKLNLTNYSPSNMFADFIQQKLQIFDGAQIIDKKIDKFEKSSVSQARVYGQEDTSRMFSTIDICAINNNHSVLPCLDPKMSLPFLSWSRWMQSDQQQLPHVVNILDSEIKPDSDAQTPYISVIHRAFTLTKYYYEPLLPRLFEILNSKDFRIRETGIIGIYRFFSTYSSFKFQEKSLQIAIQEHFQLLESPFQDVIFALNCLFDQTYFKRNLQGMDEGVLALTATLLGYISIKNMDIFYQLIEWDYGVQSQNNVVSCCALQGIAWQLQQHDNSTFTRNEEVYLKAFETFKAILQNINNSGYVRQSIVYLLGFLCVSLDYEKIHIMLKVFDHTEQVINCDCSICRFDFSIIITFFLQMADSYPELRESVLFSLRGLFMSHIPSYDQNTFFMSYIDPEFLLILARPGDQILSKSMHSLSCLSISPSLDWLIRDAYRNTHQVVENQFHILYDCQFCYLGGSCTCTRVNRQKDEFQPIIEQLRYTKDSYKQGDIFIDASFQPALEKTCINSYKRISSYTTDESSNHDPTQQAAPELGPLTTVPYSTGEEWIGSFCLRMSSRCSAGCLVGRDIVENLLGYFNKSQSRVQRLQVLKVISEAIGCGYYAIKEQTESQITEGARNVLSRTFAAIRAAEEEASSIQAGRIPTVRVFEEELNSWILLQADPGGYQTSDIYYGPMRLK</sequence>
<dbReference type="RefSeq" id="XP_067768579.1">
    <property type="nucleotide sequence ID" value="XM_067905097.1"/>
</dbReference>
<comment type="caution">
    <text evidence="3">The sequence shown here is derived from an EMBL/GenBank/DDBJ whole genome shotgun (WGS) entry which is preliminary data.</text>
</comment>
<name>A0A9P8S2Q7_9EUKA</name>
<dbReference type="Proteomes" id="UP000018208">
    <property type="component" value="Unassembled WGS sequence"/>
</dbReference>
<proteinExistence type="predicted"/>
<dbReference type="InterPro" id="IPR016024">
    <property type="entry name" value="ARM-type_fold"/>
</dbReference>
<evidence type="ECO:0000256" key="1">
    <source>
        <dbReference type="SAM" id="Coils"/>
    </source>
</evidence>
<reference evidence="3 4" key="1">
    <citation type="journal article" date="2014" name="PLoS Genet.">
        <title>The Genome of Spironucleus salmonicida Highlights a Fish Pathogen Adapted to Fluctuating Environments.</title>
        <authorList>
            <person name="Xu F."/>
            <person name="Jerlstrom-Hultqvist J."/>
            <person name="Einarsson E."/>
            <person name="Astvaldsson A."/>
            <person name="Svard S.G."/>
            <person name="Andersson J.O."/>
        </authorList>
    </citation>
    <scope>NUCLEOTIDE SEQUENCE [LARGE SCALE GENOMIC DNA]</scope>
    <source>
        <strain evidence="3 4">ATCC 50377</strain>
    </source>
</reference>
<dbReference type="EMBL" id="AUWU02000001">
    <property type="protein sequence ID" value="KAH0577806.1"/>
    <property type="molecule type" value="Genomic_DNA"/>
</dbReference>